<reference evidence="7 8" key="1">
    <citation type="submission" date="2020-01" db="EMBL/GenBank/DDBJ databases">
        <title>Genomes assembled from Gulf of Kutch pelagic sediment metagenomes.</title>
        <authorList>
            <person name="Chandrashekar M."/>
            <person name="Mahajan M.S."/>
            <person name="Dave K.J."/>
            <person name="Vatsa P."/>
            <person name="Nathani N.M."/>
        </authorList>
    </citation>
    <scope>NUCLEOTIDE SEQUENCE [LARGE SCALE GENOMIC DNA]</scope>
    <source>
        <strain evidence="7">KS3-K002</strain>
    </source>
</reference>
<evidence type="ECO:0000259" key="6">
    <source>
        <dbReference type="SMART" id="SM00382"/>
    </source>
</evidence>
<dbReference type="InterPro" id="IPR005129">
    <property type="entry name" value="GTPase_ArgK"/>
</dbReference>
<dbReference type="GO" id="GO:0005525">
    <property type="term" value="F:GTP binding"/>
    <property type="evidence" value="ECO:0007669"/>
    <property type="project" value="UniProtKB-KW"/>
</dbReference>
<sequence length="361" mass="38700">MAAKKSKFSDRKLLESFEAGEARALARAISWVENGRPGFEDLLSALHGKLGRAQRIGITGPPGAGKSTLIHGLAALVRKRDERVGVVAVDPTSPFTGGALLGDRIRMTSAIGDEGIFIRSMASRGSLGGLATTTREVADLMDAFGFERVVVETVGVGQSELEIAEATDTTVVVLTPESGDSVQAMKAGLMEIADIFVVNKADRPEAKRAAGELRTVLRIRQGQTFDRIPAHHGVDLTRMAERRARAGGDDGGEAAADAGTKRWEIPVLMTAATGGEGVPELLETLDAHLGHLEETGELTIRRNRRTLERVRAVVNRGLRTRVWRGGPGTEMLEAARPDLESGRRSPYEVADEILRSVMPDG</sequence>
<dbReference type="Pfam" id="PF03308">
    <property type="entry name" value="MeaB"/>
    <property type="match status" value="1"/>
</dbReference>
<name>A0AAE5CCT3_9BACT</name>
<protein>
    <submittedName>
        <fullName evidence="7">Methylmalonyl Co-A mutase-associated GTPase MeaB</fullName>
    </submittedName>
</protein>
<evidence type="ECO:0000256" key="1">
    <source>
        <dbReference type="ARBA" id="ARBA00009625"/>
    </source>
</evidence>
<dbReference type="CDD" id="cd03114">
    <property type="entry name" value="MMAA-like"/>
    <property type="match status" value="1"/>
</dbReference>
<dbReference type="InterPro" id="IPR027417">
    <property type="entry name" value="P-loop_NTPase"/>
</dbReference>
<keyword evidence="2" id="KW-0547">Nucleotide-binding</keyword>
<dbReference type="InterPro" id="IPR052040">
    <property type="entry name" value="GTPase/Isobutyryl-CoA_mutase"/>
</dbReference>
<feature type="domain" description="AAA+ ATPase" evidence="6">
    <location>
        <begin position="52"/>
        <end position="177"/>
    </location>
</feature>
<dbReference type="GO" id="GO:0003924">
    <property type="term" value="F:GTPase activity"/>
    <property type="evidence" value="ECO:0007669"/>
    <property type="project" value="InterPro"/>
</dbReference>
<keyword evidence="5" id="KW-0143">Chaperone</keyword>
<organism evidence="7 8">
    <name type="scientific">Candidatus Kutchimonas denitrificans</name>
    <dbReference type="NCBI Taxonomy" id="3056748"/>
    <lineage>
        <taxon>Bacteria</taxon>
        <taxon>Pseudomonadati</taxon>
        <taxon>Gemmatimonadota</taxon>
        <taxon>Gemmatimonadia</taxon>
        <taxon>Candidatus Palauibacterales</taxon>
        <taxon>Candidatus Palauibacteraceae</taxon>
        <taxon>Candidatus Kutchimonas</taxon>
    </lineage>
</organism>
<evidence type="ECO:0000256" key="2">
    <source>
        <dbReference type="ARBA" id="ARBA00022741"/>
    </source>
</evidence>
<dbReference type="SUPFAM" id="SSF52540">
    <property type="entry name" value="P-loop containing nucleoside triphosphate hydrolases"/>
    <property type="match status" value="1"/>
</dbReference>
<dbReference type="Gene3D" id="3.40.50.300">
    <property type="entry name" value="P-loop containing nucleotide triphosphate hydrolases"/>
    <property type="match status" value="1"/>
</dbReference>
<dbReference type="InterPro" id="IPR003593">
    <property type="entry name" value="AAA+_ATPase"/>
</dbReference>
<keyword evidence="3" id="KW-0378">Hydrolase</keyword>
<evidence type="ECO:0000256" key="5">
    <source>
        <dbReference type="ARBA" id="ARBA00023186"/>
    </source>
</evidence>
<evidence type="ECO:0000313" key="8">
    <source>
        <dbReference type="Proteomes" id="UP000702544"/>
    </source>
</evidence>
<dbReference type="NCBIfam" id="TIGR00750">
    <property type="entry name" value="lao"/>
    <property type="match status" value="1"/>
</dbReference>
<accession>A0AAE5CCT3</accession>
<dbReference type="PANTHER" id="PTHR43087">
    <property type="entry name" value="LYSINE/ARGININE/ORNITHINE TRANSPORT SYSTEM KINASE"/>
    <property type="match status" value="1"/>
</dbReference>
<comment type="similarity">
    <text evidence="1">Belongs to the SIMIBI class G3E GTPase family. ArgK/MeaB subfamily.</text>
</comment>
<comment type="caution">
    <text evidence="7">The sequence shown here is derived from an EMBL/GenBank/DDBJ whole genome shotgun (WGS) entry which is preliminary data.</text>
</comment>
<proteinExistence type="inferred from homology"/>
<evidence type="ECO:0000256" key="3">
    <source>
        <dbReference type="ARBA" id="ARBA00022801"/>
    </source>
</evidence>
<gene>
    <name evidence="7" type="primary">meaB</name>
    <name evidence="7" type="ORF">GWO12_05870</name>
</gene>
<dbReference type="SMART" id="SM00382">
    <property type="entry name" value="AAA"/>
    <property type="match status" value="1"/>
</dbReference>
<evidence type="ECO:0000313" key="7">
    <source>
        <dbReference type="EMBL" id="NIR74624.1"/>
    </source>
</evidence>
<keyword evidence="4" id="KW-0342">GTP-binding</keyword>
<dbReference type="PANTHER" id="PTHR43087:SF1">
    <property type="entry name" value="LAO_AO TRANSPORT SYSTEM ATPASE"/>
    <property type="match status" value="1"/>
</dbReference>
<dbReference type="Proteomes" id="UP000702544">
    <property type="component" value="Unassembled WGS sequence"/>
</dbReference>
<dbReference type="EMBL" id="JAACAK010000046">
    <property type="protein sequence ID" value="NIR74624.1"/>
    <property type="molecule type" value="Genomic_DNA"/>
</dbReference>
<dbReference type="AlphaFoldDB" id="A0AAE5CCT3"/>
<evidence type="ECO:0000256" key="4">
    <source>
        <dbReference type="ARBA" id="ARBA00023134"/>
    </source>
</evidence>